<accession>A0ABQ9VMC4</accession>
<evidence type="ECO:0000313" key="2">
    <source>
        <dbReference type="EMBL" id="KAK2110509.1"/>
    </source>
</evidence>
<keyword evidence="3" id="KW-1185">Reference proteome</keyword>
<feature type="compositionally biased region" description="Polar residues" evidence="1">
    <location>
        <begin position="20"/>
        <end position="30"/>
    </location>
</feature>
<protein>
    <submittedName>
        <fullName evidence="2">Uncharacterized protein</fullName>
    </submittedName>
</protein>
<dbReference type="Proteomes" id="UP001266305">
    <property type="component" value="Unassembled WGS sequence"/>
</dbReference>
<sequence>LSQHNVGIGSLLESPPRADPQNTQNGSTSTRPPPEQPCCLLAALGLGAAFLHQPCLL</sequence>
<organism evidence="2 3">
    <name type="scientific">Saguinus oedipus</name>
    <name type="common">Cotton-top tamarin</name>
    <name type="synonym">Oedipomidas oedipus</name>
    <dbReference type="NCBI Taxonomy" id="9490"/>
    <lineage>
        <taxon>Eukaryota</taxon>
        <taxon>Metazoa</taxon>
        <taxon>Chordata</taxon>
        <taxon>Craniata</taxon>
        <taxon>Vertebrata</taxon>
        <taxon>Euteleostomi</taxon>
        <taxon>Mammalia</taxon>
        <taxon>Eutheria</taxon>
        <taxon>Euarchontoglires</taxon>
        <taxon>Primates</taxon>
        <taxon>Haplorrhini</taxon>
        <taxon>Platyrrhini</taxon>
        <taxon>Cebidae</taxon>
        <taxon>Callitrichinae</taxon>
        <taxon>Saguinus</taxon>
    </lineage>
</organism>
<feature type="region of interest" description="Disordered" evidence="1">
    <location>
        <begin position="1"/>
        <end position="36"/>
    </location>
</feature>
<proteinExistence type="predicted"/>
<gene>
    <name evidence="2" type="ORF">P7K49_010255</name>
</gene>
<feature type="non-terminal residue" evidence="2">
    <location>
        <position position="1"/>
    </location>
</feature>
<dbReference type="EMBL" id="JASSZA010000005">
    <property type="protein sequence ID" value="KAK2110509.1"/>
    <property type="molecule type" value="Genomic_DNA"/>
</dbReference>
<comment type="caution">
    <text evidence="2">The sequence shown here is derived from an EMBL/GenBank/DDBJ whole genome shotgun (WGS) entry which is preliminary data.</text>
</comment>
<evidence type="ECO:0000256" key="1">
    <source>
        <dbReference type="SAM" id="MobiDB-lite"/>
    </source>
</evidence>
<evidence type="ECO:0000313" key="3">
    <source>
        <dbReference type="Proteomes" id="UP001266305"/>
    </source>
</evidence>
<reference evidence="2 3" key="1">
    <citation type="submission" date="2023-05" db="EMBL/GenBank/DDBJ databases">
        <title>B98-5 Cell Line De Novo Hybrid Assembly: An Optical Mapping Approach.</title>
        <authorList>
            <person name="Kananen K."/>
            <person name="Auerbach J.A."/>
            <person name="Kautto E."/>
            <person name="Blachly J.S."/>
        </authorList>
    </citation>
    <scope>NUCLEOTIDE SEQUENCE [LARGE SCALE GENOMIC DNA]</scope>
    <source>
        <strain evidence="2">B95-8</strain>
        <tissue evidence="2">Cell line</tissue>
    </source>
</reference>
<name>A0ABQ9VMC4_SAGOE</name>